<dbReference type="AlphaFoldDB" id="L8P2J7"/>
<dbReference type="EMBL" id="AMLP01000270">
    <property type="protein sequence ID" value="ELS50665.1"/>
    <property type="molecule type" value="Genomic_DNA"/>
</dbReference>
<reference evidence="1 2" key="1">
    <citation type="journal article" date="2013" name="Genome Announc.">
        <title>Draft Genome Sequence of Streptomyces viridochromogenes Strain Tu57, Producer of Avilamycin.</title>
        <authorList>
            <person name="Gruning B.A."/>
            <person name="Erxleben A."/>
            <person name="Hahnlein A."/>
            <person name="Gunther S."/>
        </authorList>
    </citation>
    <scope>NUCLEOTIDE SEQUENCE [LARGE SCALE GENOMIC DNA]</scope>
    <source>
        <strain evidence="1 2">Tue57</strain>
    </source>
</reference>
<name>L8P2J7_STRVR</name>
<evidence type="ECO:0000313" key="1">
    <source>
        <dbReference type="EMBL" id="ELS50665.1"/>
    </source>
</evidence>
<organism evidence="1 2">
    <name type="scientific">Streptomyces viridochromogenes Tue57</name>
    <dbReference type="NCBI Taxonomy" id="1160705"/>
    <lineage>
        <taxon>Bacteria</taxon>
        <taxon>Bacillati</taxon>
        <taxon>Actinomycetota</taxon>
        <taxon>Actinomycetes</taxon>
        <taxon>Kitasatosporales</taxon>
        <taxon>Streptomycetaceae</taxon>
        <taxon>Streptomyces</taxon>
    </lineage>
</organism>
<accession>L8P2J7</accession>
<sequence length="146" mass="16368">MRMNDFEKPHDDGRPVDVYLDLLRIRMDPDDYRLLLRMVEPVLRAIDEERLSNLDVALDPGSGDELPQEVKDEAALVIATAVTGRLDNEVIEIDVDEAGPVRIVTDATTASDPVRLGEIADHIREQHRQTEELRGIAEVSGLPTDF</sequence>
<gene>
    <name evidence="1" type="ORF">STVIR_8372</name>
</gene>
<dbReference type="Proteomes" id="UP000011205">
    <property type="component" value="Unassembled WGS sequence"/>
</dbReference>
<proteinExistence type="predicted"/>
<evidence type="ECO:0000313" key="2">
    <source>
        <dbReference type="Proteomes" id="UP000011205"/>
    </source>
</evidence>
<comment type="caution">
    <text evidence="1">The sequence shown here is derived from an EMBL/GenBank/DDBJ whole genome shotgun (WGS) entry which is preliminary data.</text>
</comment>
<protein>
    <submittedName>
        <fullName evidence="1">Uncharacterized protein</fullName>
    </submittedName>
</protein>
<dbReference type="PATRIC" id="fig|1160705.3.peg.8272"/>